<dbReference type="InterPro" id="IPR007831">
    <property type="entry name" value="T2SS_GspE_N"/>
</dbReference>
<organism evidence="6 7">
    <name type="scientific">Candidatus Finniella inopinata</name>
    <dbReference type="NCBI Taxonomy" id="1696036"/>
    <lineage>
        <taxon>Bacteria</taxon>
        <taxon>Pseudomonadati</taxon>
        <taxon>Pseudomonadota</taxon>
        <taxon>Alphaproteobacteria</taxon>
        <taxon>Holosporales</taxon>
        <taxon>Candidatus Paracaedibacteraceae</taxon>
        <taxon>Candidatus Finniella</taxon>
    </lineage>
</organism>
<keyword evidence="2" id="KW-0547">Nucleotide-binding</keyword>
<dbReference type="OrthoDB" id="9804785at2"/>
<reference evidence="6 7" key="1">
    <citation type="submission" date="2018-10" db="EMBL/GenBank/DDBJ databases">
        <title>An updated phylogeny of the Alphaproteobacteria reveals that the parasitic Rickettsiales and Holosporales have independent origins.</title>
        <authorList>
            <person name="Munoz-Gomez S.A."/>
            <person name="Hess S."/>
            <person name="Burger G."/>
            <person name="Lang B.F."/>
            <person name="Susko E."/>
            <person name="Slamovits C.H."/>
            <person name="Roger A.J."/>
        </authorList>
    </citation>
    <scope>NUCLEOTIDE SEQUENCE [LARGE SCALE GENOMIC DNA]</scope>
    <source>
        <strain evidence="6">HOLO01</strain>
    </source>
</reference>
<dbReference type="SUPFAM" id="SSF160246">
    <property type="entry name" value="EspE N-terminal domain-like"/>
    <property type="match status" value="1"/>
</dbReference>
<evidence type="ECO:0000256" key="1">
    <source>
        <dbReference type="ARBA" id="ARBA00006611"/>
    </source>
</evidence>
<dbReference type="InterPro" id="IPR037257">
    <property type="entry name" value="T2SS_E_N_sf"/>
</dbReference>
<evidence type="ECO:0000256" key="2">
    <source>
        <dbReference type="ARBA" id="ARBA00022741"/>
    </source>
</evidence>
<dbReference type="InterPro" id="IPR001482">
    <property type="entry name" value="T2SS/T4SS_dom"/>
</dbReference>
<evidence type="ECO:0000259" key="5">
    <source>
        <dbReference type="Pfam" id="PF05157"/>
    </source>
</evidence>
<evidence type="ECO:0000256" key="3">
    <source>
        <dbReference type="ARBA" id="ARBA00022840"/>
    </source>
</evidence>
<dbReference type="CDD" id="cd01129">
    <property type="entry name" value="PulE-GspE-like"/>
    <property type="match status" value="1"/>
</dbReference>
<dbReference type="Pfam" id="PF00437">
    <property type="entry name" value="T2SSE"/>
    <property type="match status" value="1"/>
</dbReference>
<dbReference type="Gene3D" id="3.30.450.90">
    <property type="match status" value="1"/>
</dbReference>
<dbReference type="Gene3D" id="3.30.300.160">
    <property type="entry name" value="Type II secretion system, protein E, N-terminal domain"/>
    <property type="match status" value="1"/>
</dbReference>
<feature type="domain" description="Bacterial type II secretion system protein E" evidence="4">
    <location>
        <begin position="161"/>
        <end position="510"/>
    </location>
</feature>
<comment type="similarity">
    <text evidence="1">Belongs to the GSP E family.</text>
</comment>
<accession>A0A4Q7DJQ6</accession>
<keyword evidence="7" id="KW-1185">Reference proteome</keyword>
<dbReference type="RefSeq" id="WP_130153677.1">
    <property type="nucleotide sequence ID" value="NZ_SCFB01000004.1"/>
</dbReference>
<dbReference type="PANTHER" id="PTHR30258">
    <property type="entry name" value="TYPE II SECRETION SYSTEM PROTEIN GSPE-RELATED"/>
    <property type="match status" value="1"/>
</dbReference>
<sequence length="520" mass="58056">MGYTHSPPTLKQILLTQGLITHDQLSVAEDEKKRSPRFLGEILVDLKFIESIQLQQALSQKTGLPYIDLTQITPDPDALSLLPLDTLQQHQAVPFAYDKTTKILSLAMADPEHILWVDKLREALPYPSNLHLHHADPQQILALLHRAHPTQALSSHDDSITRVETILTQAVKAGASDIHFQPEEQFIRLRYRIDGLLQTEQTFHKQDWSGVSVRLKIMAGLDIAESRRPQTGRFDLRLAGHQVDFRLSTHPTIFGENIVVRLLDKDKTLLRLSELGFSQPHIDYLKKASSLPQGMIIVSGPTGSGKTTSLYALFAEMDSRNRNIMTLEEPVEYHLPGIRQTDIKEGGIISFADGVRSILRQDPDVIFIGEIRDEATAKMALRSAMTGHLVIATVHSYDCYGVPARLVDLGLQPSLLAGHILCAVSQRLVRKICQNCQTHKCDDCHQTGYKGRSALVEILQFDDEIDQMIANGANRSLIKQHCLQKNHSTLWHDGQAKLAAGIITTDELKRVLGDAPPSFA</sequence>
<feature type="domain" description="Type II secretion system protein GspE N-terminal" evidence="5">
    <location>
        <begin position="63"/>
        <end position="149"/>
    </location>
</feature>
<dbReference type="GO" id="GO:0005886">
    <property type="term" value="C:plasma membrane"/>
    <property type="evidence" value="ECO:0007669"/>
    <property type="project" value="TreeGrafter"/>
</dbReference>
<dbReference type="EMBL" id="SCFB01000004">
    <property type="protein sequence ID" value="RZI46578.1"/>
    <property type="molecule type" value="Genomic_DNA"/>
</dbReference>
<dbReference type="SUPFAM" id="SSF52540">
    <property type="entry name" value="P-loop containing nucleoside triphosphate hydrolases"/>
    <property type="match status" value="1"/>
</dbReference>
<evidence type="ECO:0000259" key="4">
    <source>
        <dbReference type="Pfam" id="PF00437"/>
    </source>
</evidence>
<dbReference type="AlphaFoldDB" id="A0A4Q7DJQ6"/>
<dbReference type="Proteomes" id="UP000293550">
    <property type="component" value="Unassembled WGS sequence"/>
</dbReference>
<dbReference type="Gene3D" id="3.40.50.300">
    <property type="entry name" value="P-loop containing nucleotide triphosphate hydrolases"/>
    <property type="match status" value="1"/>
</dbReference>
<dbReference type="Pfam" id="PF05157">
    <property type="entry name" value="MshEN"/>
    <property type="match status" value="1"/>
</dbReference>
<protein>
    <submittedName>
        <fullName evidence="6">Type II/IV secretion system protein</fullName>
    </submittedName>
</protein>
<comment type="caution">
    <text evidence="6">The sequence shown here is derived from an EMBL/GenBank/DDBJ whole genome shotgun (WGS) entry which is preliminary data.</text>
</comment>
<dbReference type="GO" id="GO:0016887">
    <property type="term" value="F:ATP hydrolysis activity"/>
    <property type="evidence" value="ECO:0007669"/>
    <property type="project" value="TreeGrafter"/>
</dbReference>
<proteinExistence type="inferred from homology"/>
<evidence type="ECO:0000313" key="6">
    <source>
        <dbReference type="EMBL" id="RZI46578.1"/>
    </source>
</evidence>
<dbReference type="PANTHER" id="PTHR30258:SF2">
    <property type="entry name" value="COMG OPERON PROTEIN 1"/>
    <property type="match status" value="1"/>
</dbReference>
<keyword evidence="3" id="KW-0067">ATP-binding</keyword>
<evidence type="ECO:0000313" key="7">
    <source>
        <dbReference type="Proteomes" id="UP000293550"/>
    </source>
</evidence>
<dbReference type="GO" id="GO:0005524">
    <property type="term" value="F:ATP binding"/>
    <property type="evidence" value="ECO:0007669"/>
    <property type="project" value="UniProtKB-KW"/>
</dbReference>
<gene>
    <name evidence="6" type="ORF">EQU50_03045</name>
</gene>
<dbReference type="InterPro" id="IPR027417">
    <property type="entry name" value="P-loop_NTPase"/>
</dbReference>
<name>A0A4Q7DJQ6_9PROT</name>